<evidence type="ECO:0000313" key="1">
    <source>
        <dbReference type="EMBL" id="EPX86329.1"/>
    </source>
</evidence>
<reference evidence="1 2" key="1">
    <citation type="journal article" date="2013" name="Stand. Genomic Sci.">
        <title>Genome sequence of the reddish-pigmented Rubellimicrobium thermophilum type strain (DSM 16684(T)), a member of the Roseobacter clade.</title>
        <authorList>
            <person name="Fiebig A."/>
            <person name="Riedel T."/>
            <person name="Gronow S."/>
            <person name="Petersen J."/>
            <person name="Klenk H.P."/>
            <person name="Goker M."/>
        </authorList>
    </citation>
    <scope>NUCLEOTIDE SEQUENCE [LARGE SCALE GENOMIC DNA]</scope>
    <source>
        <strain evidence="1 2">DSM 16684</strain>
    </source>
</reference>
<dbReference type="Proteomes" id="UP000015346">
    <property type="component" value="Unassembled WGS sequence"/>
</dbReference>
<comment type="caution">
    <text evidence="1">The sequence shown here is derived from an EMBL/GenBank/DDBJ whole genome shotgun (WGS) entry which is preliminary data.</text>
</comment>
<keyword evidence="2" id="KW-1185">Reference proteome</keyword>
<name>S9SIY2_9RHOB</name>
<dbReference type="EMBL" id="AOLV01000010">
    <property type="protein sequence ID" value="EPX86329.1"/>
    <property type="molecule type" value="Genomic_DNA"/>
</dbReference>
<dbReference type="AlphaFoldDB" id="S9SIY2"/>
<organism evidence="1 2">
    <name type="scientific">Rubellimicrobium thermophilum DSM 16684</name>
    <dbReference type="NCBI Taxonomy" id="1123069"/>
    <lineage>
        <taxon>Bacteria</taxon>
        <taxon>Pseudomonadati</taxon>
        <taxon>Pseudomonadota</taxon>
        <taxon>Alphaproteobacteria</taxon>
        <taxon>Rhodobacterales</taxon>
        <taxon>Roseobacteraceae</taxon>
        <taxon>Rubellimicrobium</taxon>
    </lineage>
</organism>
<protein>
    <submittedName>
        <fullName evidence="1">Uncharacterized protein</fullName>
    </submittedName>
</protein>
<sequence length="48" mass="5286">MTETKGCKIAGPALPGGWMWHEELSREARAVGLAAAWIGRASWEPFRC</sequence>
<gene>
    <name evidence="1" type="ORF">ruthe_01144</name>
</gene>
<dbReference type="HOGENOM" id="CLU_3157420_0_0_5"/>
<accession>S9SIY2</accession>
<evidence type="ECO:0000313" key="2">
    <source>
        <dbReference type="Proteomes" id="UP000015346"/>
    </source>
</evidence>
<proteinExistence type="predicted"/>